<organism evidence="2 3">
    <name type="scientific">Bacillus licheniformis</name>
    <dbReference type="NCBI Taxonomy" id="1402"/>
    <lineage>
        <taxon>Bacteria</taxon>
        <taxon>Bacillati</taxon>
        <taxon>Bacillota</taxon>
        <taxon>Bacilli</taxon>
        <taxon>Bacillales</taxon>
        <taxon>Bacillaceae</taxon>
        <taxon>Bacillus</taxon>
    </lineage>
</organism>
<comment type="caution">
    <text evidence="2">The sequence shown here is derived from an EMBL/GenBank/DDBJ whole genome shotgun (WGS) entry which is preliminary data.</text>
</comment>
<gene>
    <name evidence="2" type="ORF">CHCC16736_2366</name>
</gene>
<dbReference type="Proteomes" id="UP000435910">
    <property type="component" value="Unassembled WGS sequence"/>
</dbReference>
<dbReference type="EMBL" id="NILC01000033">
    <property type="protein sequence ID" value="TWL21082.1"/>
    <property type="molecule type" value="Genomic_DNA"/>
</dbReference>
<proteinExistence type="predicted"/>
<sequence length="42" mass="4936">MKRDKTKKDEPAHIFSFERSYLTENSDPKTPPIQTGGVFFYK</sequence>
<accession>A0A8B5Y6C7</accession>
<name>A0A8B5Y6C7_BACLI</name>
<evidence type="ECO:0000313" key="3">
    <source>
        <dbReference type="Proteomes" id="UP000435910"/>
    </source>
</evidence>
<reference evidence="2 3" key="1">
    <citation type="submission" date="2019-06" db="EMBL/GenBank/DDBJ databases">
        <title>Genome sequence analysis of &gt;100 Bacillus licheniformis strains suggests intrinsic resistance to this species.</title>
        <authorList>
            <person name="Wels M."/>
            <person name="Siezen R.J."/>
            <person name="Johansen E."/>
            <person name="Stuer-Lauridsen B."/>
            <person name="Bjerre K."/>
            <person name="Nielsen B.K.K."/>
        </authorList>
    </citation>
    <scope>NUCLEOTIDE SEQUENCE [LARGE SCALE GENOMIC DNA]</scope>
    <source>
        <strain evidence="2 3">BAC-16736</strain>
    </source>
</reference>
<feature type="region of interest" description="Disordered" evidence="1">
    <location>
        <begin position="19"/>
        <end position="42"/>
    </location>
</feature>
<evidence type="ECO:0000256" key="1">
    <source>
        <dbReference type="SAM" id="MobiDB-lite"/>
    </source>
</evidence>
<dbReference type="AlphaFoldDB" id="A0A8B5Y6C7"/>
<protein>
    <submittedName>
        <fullName evidence="2">Uncharacterized protein</fullName>
    </submittedName>
</protein>
<evidence type="ECO:0000313" key="2">
    <source>
        <dbReference type="EMBL" id="TWL21082.1"/>
    </source>
</evidence>